<gene>
    <name evidence="3" type="primary">LOC108734824</name>
</gene>
<evidence type="ECO:0000313" key="2">
    <source>
        <dbReference type="Proteomes" id="UP000192223"/>
    </source>
</evidence>
<feature type="region of interest" description="Disordered" evidence="1">
    <location>
        <begin position="210"/>
        <end position="241"/>
    </location>
</feature>
<feature type="compositionally biased region" description="Polar residues" evidence="1">
    <location>
        <begin position="302"/>
        <end position="328"/>
    </location>
</feature>
<feature type="compositionally biased region" description="Polar residues" evidence="1">
    <location>
        <begin position="230"/>
        <end position="241"/>
    </location>
</feature>
<feature type="region of interest" description="Disordered" evidence="1">
    <location>
        <begin position="674"/>
        <end position="708"/>
    </location>
</feature>
<proteinExistence type="predicted"/>
<dbReference type="AlphaFoldDB" id="A0A1W4WPQ4"/>
<sequence length="1104" mass="124781">MNFNTLQTVQRFQNLLRPFRQFGKCTSLCHYIKGFKCNQAKLPVIVGNAHKSIDNPIIEYPNFINLIEKLFVTINSTANNHQTRHYVIQRKTSSKEKTKKVAYATKTCQKLIQFKKKTKHKTFSHSVFDKHVLLLKRNSTSKDNTAVSKKPMIPNSLKNLMLKRVTNLLLTPNSFHREHELLSAARHEPSVRLTSSWAFTKYTKNRRSSLQAQKLSSKQETVEKAPKTDLQGSEQNKPNSQLIIRQNVDLIPLTHVKEIEDSIPTVNALTKDEIQKQKITTKSLETNAPPKGEEPVRPSQKKVINNKTSKPVNSKTSQRSGIHSMNPYTSNVSVTNAIISKINESKNRSANIKFPSRHSAVSSPRKLNIDTLVRKEFKREEKLSDSDLTKLITVSNRSKVFETANNLEVNSKEILRNFAKSQSQKLVEHRRHQDTEIKQNQWKTLPTRCQYVTDASNQFKTFTETKKVTNTSLSVLSGDKLGSNSILAKEKTKPCFGGKHSSTWSKTHQSNKFTIKHDCKKFSLLHWRQKKCGRDDKQSCMIKDHSRVNKQQEQSCPRCQNPTPCCPPPNPCDLPALTPKKKNDKLSSWHNQSGDVMQYGLTPKHKEEEALKGRCCPSPDPCSPPPLTPVKKKRYSTSACNPGKTLSNVSPPLPSPKPDDVVELLTMVVPVTKGIPSSGVQNRSSSEKSNLSNSNTKIPPVPSHETTELGNDQWLSKFKFTFPRRLKNIRSISALNLTEESNVKTKSEPTHPLRNLMQYGLVPKKKSQKNEIKDTKNDLLSLDPSKSYNTYFRKILSFEDISTSGKTRPKKRRSFLKIPAYSKSNPDLSTMKSNNLKNGTSKTPIKELTNIDDVIKKLTTKHPRIYDRKLNIDGIFETARDDPPAISPAFTEKVLKRTEVAHPIPQTIPTNRRPVVIKALVGQSNKVEKSTGSNPSLSVTSWRSVSAPSLNSFNVNLCICRYISSKPKDNNLITSKSEIIIRKDTLCKGGDFELRENYASNCNCNTKPPNKPKPDKENQFGLRPAKLTKKESDRLGTCSACTSQKPKERTDPKCRNRTSGSVIQINIKAQMEQSKSGNIHAVTTCELDCHYCSKLLIQKPRNFK</sequence>
<feature type="region of interest" description="Disordered" evidence="1">
    <location>
        <begin position="1003"/>
        <end position="1026"/>
    </location>
</feature>
<feature type="compositionally biased region" description="Low complexity" evidence="1">
    <location>
        <begin position="210"/>
        <end position="219"/>
    </location>
</feature>
<evidence type="ECO:0000313" key="3">
    <source>
        <dbReference type="RefSeq" id="XP_018322020.1"/>
    </source>
</evidence>
<accession>A0A1W4WPQ4</accession>
<dbReference type="GeneID" id="108734824"/>
<dbReference type="InParanoid" id="A0A1W4WPQ4"/>
<feature type="region of interest" description="Disordered" evidence="1">
    <location>
        <begin position="280"/>
        <end position="328"/>
    </location>
</feature>
<evidence type="ECO:0000256" key="1">
    <source>
        <dbReference type="SAM" id="MobiDB-lite"/>
    </source>
</evidence>
<protein>
    <submittedName>
        <fullName evidence="3">Uncharacterized protein LOC108734824</fullName>
    </submittedName>
</protein>
<feature type="compositionally biased region" description="Polar residues" evidence="1">
    <location>
        <begin position="636"/>
        <end position="650"/>
    </location>
</feature>
<name>A0A1W4WPQ4_AGRPL</name>
<dbReference type="Proteomes" id="UP000192223">
    <property type="component" value="Unplaced"/>
</dbReference>
<reference evidence="3" key="1">
    <citation type="submission" date="2025-08" db="UniProtKB">
        <authorList>
            <consortium name="RefSeq"/>
        </authorList>
    </citation>
    <scope>IDENTIFICATION</scope>
    <source>
        <tissue evidence="3">Entire body</tissue>
    </source>
</reference>
<keyword evidence="2" id="KW-1185">Reference proteome</keyword>
<feature type="region of interest" description="Disordered" evidence="1">
    <location>
        <begin position="633"/>
        <end position="655"/>
    </location>
</feature>
<feature type="compositionally biased region" description="Low complexity" evidence="1">
    <location>
        <begin position="682"/>
        <end position="695"/>
    </location>
</feature>
<organism evidence="2 3">
    <name type="scientific">Agrilus planipennis</name>
    <name type="common">Emerald ash borer</name>
    <name type="synonym">Agrilus marcopoli</name>
    <dbReference type="NCBI Taxonomy" id="224129"/>
    <lineage>
        <taxon>Eukaryota</taxon>
        <taxon>Metazoa</taxon>
        <taxon>Ecdysozoa</taxon>
        <taxon>Arthropoda</taxon>
        <taxon>Hexapoda</taxon>
        <taxon>Insecta</taxon>
        <taxon>Pterygota</taxon>
        <taxon>Neoptera</taxon>
        <taxon>Endopterygota</taxon>
        <taxon>Coleoptera</taxon>
        <taxon>Polyphaga</taxon>
        <taxon>Elateriformia</taxon>
        <taxon>Buprestoidea</taxon>
        <taxon>Buprestidae</taxon>
        <taxon>Agrilinae</taxon>
        <taxon>Agrilus</taxon>
    </lineage>
</organism>
<dbReference type="KEGG" id="apln:108734824"/>
<dbReference type="RefSeq" id="XP_018322020.1">
    <property type="nucleotide sequence ID" value="XM_018466518.1"/>
</dbReference>